<evidence type="ECO:0000313" key="1">
    <source>
        <dbReference type="EMBL" id="KAI0030605.1"/>
    </source>
</evidence>
<proteinExistence type="predicted"/>
<sequence>MLLTAVDRFPDGHPAKHACLNLVGTVSESCFESFGSLEDLETAIKAATRAVELTPNGSPDMPERLSSLGIFFHRRFQRLGDLADLEHAIDTTSHAVSLTPDGHPNMPWRLCNLGGFLGLCFQRLGKLEDLEYAINTTSHAVSLTPDDHPDLPMRLSNLGNFFRSRFRRLGKLEDLEHAIDAASRAIKLPNASRAIKLTPDGHPDMPKVLGNLGFFLGSRFQRLGKLEDLEHAIDSIGRAASLTPDGHPVMPMILSDLGSFLSFRFERLGKLEDLEHAIDNIGRAASLTPDGHPVMPRILNNLGSLFSFRFERLGRLEDLEYAINIMSHVVSLTPDDHPDLPMRLNNFGNFFRLRFERLGKLEDLEHAIDTTNRAVFLTPNGHPVLHMTLSNLGDRYMSRFERLGKLADLEHAIDTTSRAISLTPGDHPHIPTTLSNLAGLFTRRFKLLGELDDINQAIDITSHAVDVVPDSHCHMRMLLNNLGIFLHLRFEHLGKLEDLEHAIDTMNRAVDLTPDGHPDMRGILGVLGNLFESRFECLGKLEDLEHAIDITSCTLSLTPNGHPYAPKALSNLALPFSQRFKRLGKLKDLEHAIDITSRAISLTPNDHPHLSERLSSLGNCLMLRFNRLHELDDLQHCVNVYSLVVDQPFGPPSTRLRAARAYARLTWMGLRYSLITLDQLLPVYEKVLPLIPQVAWLGNSVTRRYEQLAEFGEITNSAVFAAVFAGDLSRAVEWLDQGRGVVWGQLLQLRSPIGELHRHHPNLAKELRSVSNALESSGNSAGYASTNLVDSTAHSSYSPIDTHVRNEPSARITLARRYEELLTQIRTLNGFESFLKPKTFSELRSACVDGPIILINVCDRISPAVALVVLHSSDRIVPVPLPGLSYKRAEQMRSLLLESLQQINVRQRKPAERGVSMESTHRSRFIDVLGSLWSTVVSPILQVIEHLNSSSEALPHVTWCATGPLSFLPIHAAGLYESPDPRDRIFNRVVSSYTPTMSSLIRPYTEKQLTSSVSSPSKRILVVTVSQPNTPGYCPLPSTFQEASNVKKQFSSDETIHLDHEGATVDEVLREMRTHRFSFIHLACHGVQDPEDPRKSAFILYDGKLHLSDIMSHSAEGAELAFLSACHTAKGDAKLPEESVHLAAGMLTAGYKAVIGTMWSIIDEDAPVVADGVYRRLVGDQGGSTGRVAYALHEAVKELREKVGEENFVRWVPFVHFGS</sequence>
<keyword evidence="2" id="KW-1185">Reference proteome</keyword>
<gene>
    <name evidence="1" type="ORF">K488DRAFT_53877</name>
</gene>
<evidence type="ECO:0000313" key="2">
    <source>
        <dbReference type="Proteomes" id="UP000814128"/>
    </source>
</evidence>
<dbReference type="EMBL" id="MU273613">
    <property type="protein sequence ID" value="KAI0030605.1"/>
    <property type="molecule type" value="Genomic_DNA"/>
</dbReference>
<reference evidence="1" key="1">
    <citation type="submission" date="2021-02" db="EMBL/GenBank/DDBJ databases">
        <authorList>
            <consortium name="DOE Joint Genome Institute"/>
            <person name="Ahrendt S."/>
            <person name="Looney B.P."/>
            <person name="Miyauchi S."/>
            <person name="Morin E."/>
            <person name="Drula E."/>
            <person name="Courty P.E."/>
            <person name="Chicoki N."/>
            <person name="Fauchery L."/>
            <person name="Kohler A."/>
            <person name="Kuo A."/>
            <person name="Labutti K."/>
            <person name="Pangilinan J."/>
            <person name="Lipzen A."/>
            <person name="Riley R."/>
            <person name="Andreopoulos W."/>
            <person name="He G."/>
            <person name="Johnson J."/>
            <person name="Barry K.W."/>
            <person name="Grigoriev I.V."/>
            <person name="Nagy L."/>
            <person name="Hibbett D."/>
            <person name="Henrissat B."/>
            <person name="Matheny P.B."/>
            <person name="Labbe J."/>
            <person name="Martin F."/>
        </authorList>
    </citation>
    <scope>NUCLEOTIDE SEQUENCE</scope>
    <source>
        <strain evidence="1">EC-137</strain>
    </source>
</reference>
<accession>A0ACB8QG59</accession>
<protein>
    <submittedName>
        <fullName evidence="1">TPR-like protein</fullName>
    </submittedName>
</protein>
<comment type="caution">
    <text evidence="1">The sequence shown here is derived from an EMBL/GenBank/DDBJ whole genome shotgun (WGS) entry which is preliminary data.</text>
</comment>
<name>A0ACB8QG59_9AGAM</name>
<organism evidence="1 2">
    <name type="scientific">Vararia minispora EC-137</name>
    <dbReference type="NCBI Taxonomy" id="1314806"/>
    <lineage>
        <taxon>Eukaryota</taxon>
        <taxon>Fungi</taxon>
        <taxon>Dikarya</taxon>
        <taxon>Basidiomycota</taxon>
        <taxon>Agaricomycotina</taxon>
        <taxon>Agaricomycetes</taxon>
        <taxon>Russulales</taxon>
        <taxon>Lachnocladiaceae</taxon>
        <taxon>Vararia</taxon>
    </lineage>
</organism>
<dbReference type="Proteomes" id="UP000814128">
    <property type="component" value="Unassembled WGS sequence"/>
</dbReference>
<reference evidence="1" key="2">
    <citation type="journal article" date="2022" name="New Phytol.">
        <title>Evolutionary transition to the ectomycorrhizal habit in the genomes of a hyperdiverse lineage of mushroom-forming fungi.</title>
        <authorList>
            <person name="Looney B."/>
            <person name="Miyauchi S."/>
            <person name="Morin E."/>
            <person name="Drula E."/>
            <person name="Courty P.E."/>
            <person name="Kohler A."/>
            <person name="Kuo A."/>
            <person name="LaButti K."/>
            <person name="Pangilinan J."/>
            <person name="Lipzen A."/>
            <person name="Riley R."/>
            <person name="Andreopoulos W."/>
            <person name="He G."/>
            <person name="Johnson J."/>
            <person name="Nolan M."/>
            <person name="Tritt A."/>
            <person name="Barry K.W."/>
            <person name="Grigoriev I.V."/>
            <person name="Nagy L.G."/>
            <person name="Hibbett D."/>
            <person name="Henrissat B."/>
            <person name="Matheny P.B."/>
            <person name="Labbe J."/>
            <person name="Martin F.M."/>
        </authorList>
    </citation>
    <scope>NUCLEOTIDE SEQUENCE</scope>
    <source>
        <strain evidence="1">EC-137</strain>
    </source>
</reference>